<comment type="caution">
    <text evidence="1">The sequence shown here is derived from an EMBL/GenBank/DDBJ whole genome shotgun (WGS) entry which is preliminary data.</text>
</comment>
<dbReference type="InterPro" id="IPR006699">
    <property type="entry name" value="GlpP"/>
</dbReference>
<dbReference type="Gene3D" id="3.20.20.70">
    <property type="entry name" value="Aldolase class I"/>
    <property type="match status" value="1"/>
</dbReference>
<dbReference type="RefSeq" id="WP_344532829.1">
    <property type="nucleotide sequence ID" value="NZ_BAAAPE010000015.1"/>
</dbReference>
<dbReference type="EMBL" id="BAAAPE010000015">
    <property type="protein sequence ID" value="GAA2094070.1"/>
    <property type="molecule type" value="Genomic_DNA"/>
</dbReference>
<sequence length="213" mass="22219">MNPQHRPSAATLDRRLSAAFAKVPVVSSVVGSQPLRDFLTAPASVCILASVPVGKLPQVVPALGRAGKTVFVNVDSAPGLAQDRGALEFLKNMGAAGVVSTRLSLIEKGRPLGLLTMMKVFVTDRSNLNRSLDAVARGLPDLVEVMPAPIVGRMSPESLRAMTPYVAAGFVQTPEDVTAALGLGAVAAATSDPRLWHLTRDALPPAVPPSEES</sequence>
<dbReference type="Pfam" id="PF04309">
    <property type="entry name" value="G3P_antiterm"/>
    <property type="match status" value="1"/>
</dbReference>
<dbReference type="PANTHER" id="PTHR35787">
    <property type="entry name" value="GLYCEROL UPTAKE OPERON ANTITERMINATOR REGULATORY PROTEIN"/>
    <property type="match status" value="1"/>
</dbReference>
<protein>
    <recommendedName>
        <fullName evidence="3">Glycerol-3-phosphate responsive antiterminator GlpP</fullName>
    </recommendedName>
</protein>
<accession>A0ABN2WK22</accession>
<keyword evidence="2" id="KW-1185">Reference proteome</keyword>
<name>A0ABN2WK22_9ACTN</name>
<evidence type="ECO:0000313" key="1">
    <source>
        <dbReference type="EMBL" id="GAA2094070.1"/>
    </source>
</evidence>
<proteinExistence type="predicted"/>
<evidence type="ECO:0000313" key="2">
    <source>
        <dbReference type="Proteomes" id="UP001500016"/>
    </source>
</evidence>
<dbReference type="SUPFAM" id="SSF110391">
    <property type="entry name" value="GlpP-like"/>
    <property type="match status" value="1"/>
</dbReference>
<organism evidence="1 2">
    <name type="scientific">Streptomyces albiaxialis</name>
    <dbReference type="NCBI Taxonomy" id="329523"/>
    <lineage>
        <taxon>Bacteria</taxon>
        <taxon>Bacillati</taxon>
        <taxon>Actinomycetota</taxon>
        <taxon>Actinomycetes</taxon>
        <taxon>Kitasatosporales</taxon>
        <taxon>Streptomycetaceae</taxon>
        <taxon>Streptomyces</taxon>
    </lineage>
</organism>
<dbReference type="InterPro" id="IPR013785">
    <property type="entry name" value="Aldolase_TIM"/>
</dbReference>
<dbReference type="PANTHER" id="PTHR35787:SF1">
    <property type="entry name" value="GLYCEROL UPTAKE OPERON ANTITERMINATOR REGULATORY PROTEIN"/>
    <property type="match status" value="1"/>
</dbReference>
<reference evidence="1 2" key="1">
    <citation type="journal article" date="2019" name="Int. J. Syst. Evol. Microbiol.">
        <title>The Global Catalogue of Microorganisms (GCM) 10K type strain sequencing project: providing services to taxonomists for standard genome sequencing and annotation.</title>
        <authorList>
            <consortium name="The Broad Institute Genomics Platform"/>
            <consortium name="The Broad Institute Genome Sequencing Center for Infectious Disease"/>
            <person name="Wu L."/>
            <person name="Ma J."/>
        </authorList>
    </citation>
    <scope>NUCLEOTIDE SEQUENCE [LARGE SCALE GENOMIC DNA]</scope>
    <source>
        <strain evidence="1 2">JCM 15478</strain>
    </source>
</reference>
<dbReference type="PIRSF" id="PIRSF016897">
    <property type="entry name" value="GlpP"/>
    <property type="match status" value="1"/>
</dbReference>
<gene>
    <name evidence="1" type="ORF">GCM10009801_61790</name>
</gene>
<dbReference type="Proteomes" id="UP001500016">
    <property type="component" value="Unassembled WGS sequence"/>
</dbReference>
<evidence type="ECO:0008006" key="3">
    <source>
        <dbReference type="Google" id="ProtNLM"/>
    </source>
</evidence>